<keyword evidence="2" id="KW-1185">Reference proteome</keyword>
<reference evidence="1" key="1">
    <citation type="submission" date="2023-04" db="EMBL/GenBank/DDBJ databases">
        <title>A chromosome-level genome assembly of the parasitoid wasp Eretmocerus hayati.</title>
        <authorList>
            <person name="Zhong Y."/>
            <person name="Liu S."/>
            <person name="Liu Y."/>
        </authorList>
    </citation>
    <scope>NUCLEOTIDE SEQUENCE</scope>
    <source>
        <strain evidence="1">ZJU_SS_LIU_2023</strain>
    </source>
</reference>
<sequence>MDEEELAQAKLKNRWTEGEKRALLKGLKMYGTDDIQKLMTLLPRRSETSIIQMIRKYQSIAVLGKREMNSPLDVWMRSGIFNNENSLVPKALLYISLFENFPPPEETAGFDLKKAYRYLYEISKGSPMSHLPEKTAEMLKQLMVTVDVETQEENKFSTTDYLIGKLCEVESKKCYKRRRE</sequence>
<evidence type="ECO:0000313" key="1">
    <source>
        <dbReference type="EMBL" id="KAJ8667958.1"/>
    </source>
</evidence>
<gene>
    <name evidence="1" type="ORF">QAD02_009621</name>
</gene>
<dbReference type="EMBL" id="CM056744">
    <property type="protein sequence ID" value="KAJ8667958.1"/>
    <property type="molecule type" value="Genomic_DNA"/>
</dbReference>
<protein>
    <submittedName>
        <fullName evidence="1">Uncharacterized protein</fullName>
    </submittedName>
</protein>
<evidence type="ECO:0000313" key="2">
    <source>
        <dbReference type="Proteomes" id="UP001239111"/>
    </source>
</evidence>
<accession>A0ACC2N9Z3</accession>
<name>A0ACC2N9Z3_9HYME</name>
<dbReference type="Proteomes" id="UP001239111">
    <property type="component" value="Chromosome 4"/>
</dbReference>
<organism evidence="1 2">
    <name type="scientific">Eretmocerus hayati</name>
    <dbReference type="NCBI Taxonomy" id="131215"/>
    <lineage>
        <taxon>Eukaryota</taxon>
        <taxon>Metazoa</taxon>
        <taxon>Ecdysozoa</taxon>
        <taxon>Arthropoda</taxon>
        <taxon>Hexapoda</taxon>
        <taxon>Insecta</taxon>
        <taxon>Pterygota</taxon>
        <taxon>Neoptera</taxon>
        <taxon>Endopterygota</taxon>
        <taxon>Hymenoptera</taxon>
        <taxon>Apocrita</taxon>
        <taxon>Proctotrupomorpha</taxon>
        <taxon>Chalcidoidea</taxon>
        <taxon>Aphelinidae</taxon>
        <taxon>Aphelininae</taxon>
        <taxon>Eretmocerus</taxon>
    </lineage>
</organism>
<comment type="caution">
    <text evidence="1">The sequence shown here is derived from an EMBL/GenBank/DDBJ whole genome shotgun (WGS) entry which is preliminary data.</text>
</comment>
<proteinExistence type="predicted"/>